<dbReference type="Gene3D" id="1.10.260.40">
    <property type="entry name" value="lambda repressor-like DNA-binding domains"/>
    <property type="match status" value="1"/>
</dbReference>
<dbReference type="InterPro" id="IPR001387">
    <property type="entry name" value="Cro/C1-type_HTH"/>
</dbReference>
<dbReference type="OrthoDB" id="9805856at2"/>
<comment type="caution">
    <text evidence="2">The sequence shown here is derived from an EMBL/GenBank/DDBJ whole genome shotgun (WGS) entry which is preliminary data.</text>
</comment>
<feature type="domain" description="HTH cro/C1-type" evidence="1">
    <location>
        <begin position="6"/>
        <end position="65"/>
    </location>
</feature>
<sequence length="124" mass="13790">MLFDRIKETADKQGLSLTQLATQAGIGKNAIYTWKPSKQYKNGVKPRTEALQAVADVLGVSVDYLLENTSESFTDTHLSQTTPSNNLDELLSEEGMAMFDGKPLSEDYKKALLAMLQTMEKRDN</sequence>
<keyword evidence="3" id="KW-1185">Reference proteome</keyword>
<evidence type="ECO:0000313" key="3">
    <source>
        <dbReference type="Proteomes" id="UP000051673"/>
    </source>
</evidence>
<evidence type="ECO:0000313" key="2">
    <source>
        <dbReference type="EMBL" id="KRN77625.1"/>
    </source>
</evidence>
<gene>
    <name evidence="2" type="ORF">IV67_GL001469</name>
</gene>
<dbReference type="InterPro" id="IPR010982">
    <property type="entry name" value="Lambda_DNA-bd_dom_sf"/>
</dbReference>
<dbReference type="EMBL" id="JQCD01000017">
    <property type="protein sequence ID" value="KRN77625.1"/>
    <property type="molecule type" value="Genomic_DNA"/>
</dbReference>
<dbReference type="SMART" id="SM00530">
    <property type="entry name" value="HTH_XRE"/>
    <property type="match status" value="1"/>
</dbReference>
<accession>A0A0R2JK41</accession>
<organism evidence="2 3">
    <name type="scientific">Weissella minor</name>
    <dbReference type="NCBI Taxonomy" id="1620"/>
    <lineage>
        <taxon>Bacteria</taxon>
        <taxon>Bacillati</taxon>
        <taxon>Bacillota</taxon>
        <taxon>Bacilli</taxon>
        <taxon>Lactobacillales</taxon>
        <taxon>Lactobacillaceae</taxon>
        <taxon>Weissella</taxon>
    </lineage>
</organism>
<dbReference type="CDD" id="cd00093">
    <property type="entry name" value="HTH_XRE"/>
    <property type="match status" value="1"/>
</dbReference>
<dbReference type="GO" id="GO:0003677">
    <property type="term" value="F:DNA binding"/>
    <property type="evidence" value="ECO:0007669"/>
    <property type="project" value="InterPro"/>
</dbReference>
<dbReference type="Proteomes" id="UP000051673">
    <property type="component" value="Unassembled WGS sequence"/>
</dbReference>
<protein>
    <recommendedName>
        <fullName evidence="1">HTH cro/C1-type domain-containing protein</fullName>
    </recommendedName>
</protein>
<dbReference type="STRING" id="1620.IV67_GL001469"/>
<reference evidence="2 3" key="1">
    <citation type="journal article" date="2015" name="Genome Announc.">
        <title>Expanding the biotechnology potential of lactobacilli through comparative genomics of 213 strains and associated genera.</title>
        <authorList>
            <person name="Sun Z."/>
            <person name="Harris H.M."/>
            <person name="McCann A."/>
            <person name="Guo C."/>
            <person name="Argimon S."/>
            <person name="Zhang W."/>
            <person name="Yang X."/>
            <person name="Jeffery I.B."/>
            <person name="Cooney J.C."/>
            <person name="Kagawa T.F."/>
            <person name="Liu W."/>
            <person name="Song Y."/>
            <person name="Salvetti E."/>
            <person name="Wrobel A."/>
            <person name="Rasinkangas P."/>
            <person name="Parkhill J."/>
            <person name="Rea M.C."/>
            <person name="O'Sullivan O."/>
            <person name="Ritari J."/>
            <person name="Douillard F.P."/>
            <person name="Paul Ross R."/>
            <person name="Yang R."/>
            <person name="Briner A.E."/>
            <person name="Felis G.E."/>
            <person name="de Vos W.M."/>
            <person name="Barrangou R."/>
            <person name="Klaenhammer T.R."/>
            <person name="Caufield P.W."/>
            <person name="Cui Y."/>
            <person name="Zhang H."/>
            <person name="O'Toole P.W."/>
        </authorList>
    </citation>
    <scope>NUCLEOTIDE SEQUENCE [LARGE SCALE GENOMIC DNA]</scope>
    <source>
        <strain evidence="2 3">DSM 20014</strain>
    </source>
</reference>
<dbReference type="PATRIC" id="fig|1620.3.peg.1500"/>
<dbReference type="SUPFAM" id="SSF47413">
    <property type="entry name" value="lambda repressor-like DNA-binding domains"/>
    <property type="match status" value="1"/>
</dbReference>
<dbReference type="AlphaFoldDB" id="A0A0R2JK41"/>
<evidence type="ECO:0000259" key="1">
    <source>
        <dbReference type="PROSITE" id="PS50943"/>
    </source>
</evidence>
<name>A0A0R2JK41_9LACO</name>
<proteinExistence type="predicted"/>
<dbReference type="PROSITE" id="PS50943">
    <property type="entry name" value="HTH_CROC1"/>
    <property type="match status" value="1"/>
</dbReference>
<dbReference type="RefSeq" id="WP_057786443.1">
    <property type="nucleotide sequence ID" value="NZ_JQCD01000017.1"/>
</dbReference>